<evidence type="ECO:0000313" key="1">
    <source>
        <dbReference type="EMBL" id="KAJ8880580.1"/>
    </source>
</evidence>
<name>A0ABQ9H8G8_9NEOP</name>
<proteinExistence type="predicted"/>
<comment type="caution">
    <text evidence="1">The sequence shown here is derived from an EMBL/GenBank/DDBJ whole genome shotgun (WGS) entry which is preliminary data.</text>
</comment>
<keyword evidence="2" id="KW-1185">Reference proteome</keyword>
<dbReference type="Proteomes" id="UP001159363">
    <property type="component" value="Chromosome 5"/>
</dbReference>
<dbReference type="EMBL" id="JARBHB010000006">
    <property type="protein sequence ID" value="KAJ8880580.1"/>
    <property type="molecule type" value="Genomic_DNA"/>
</dbReference>
<sequence>MPPFPSTADPVTYSIDTKTKATRSMRQRWDFISLSLPLHFPDSQFGVVCEMQKFSSARRKVRPPPVLLYPLFNYNDERDLPRIPPPPPPFPVSQGPFIRQILSCKSGWLLCGYWSSGTAKFRGFHGAGGRRRGTVGRGVVAEGLRRDAGVVRIPLLGAASCARVLEFPATHAHAHVHACARAGAARLSIGPPGCARAPARYRRRQKRFAPRLRPETAQWRPATFWPDGVVGGFGVMAREHVMSYLRKQRAAVTERLDCSLPTNVYQVQSPAGSLPDFRK</sequence>
<accession>A0ABQ9H8G8</accession>
<evidence type="ECO:0000313" key="2">
    <source>
        <dbReference type="Proteomes" id="UP001159363"/>
    </source>
</evidence>
<protein>
    <submittedName>
        <fullName evidence="1">Uncharacterized protein</fullName>
    </submittedName>
</protein>
<gene>
    <name evidence="1" type="ORF">PR048_017050</name>
</gene>
<reference evidence="1 2" key="1">
    <citation type="submission" date="2023-02" db="EMBL/GenBank/DDBJ databases">
        <title>LHISI_Scaffold_Assembly.</title>
        <authorList>
            <person name="Stuart O.P."/>
            <person name="Cleave R."/>
            <person name="Magrath M.J.L."/>
            <person name="Mikheyev A.S."/>
        </authorList>
    </citation>
    <scope>NUCLEOTIDE SEQUENCE [LARGE SCALE GENOMIC DNA]</scope>
    <source>
        <strain evidence="1">Daus_M_001</strain>
        <tissue evidence="1">Leg muscle</tissue>
    </source>
</reference>
<organism evidence="1 2">
    <name type="scientific">Dryococelus australis</name>
    <dbReference type="NCBI Taxonomy" id="614101"/>
    <lineage>
        <taxon>Eukaryota</taxon>
        <taxon>Metazoa</taxon>
        <taxon>Ecdysozoa</taxon>
        <taxon>Arthropoda</taxon>
        <taxon>Hexapoda</taxon>
        <taxon>Insecta</taxon>
        <taxon>Pterygota</taxon>
        <taxon>Neoptera</taxon>
        <taxon>Polyneoptera</taxon>
        <taxon>Phasmatodea</taxon>
        <taxon>Verophasmatodea</taxon>
        <taxon>Anareolatae</taxon>
        <taxon>Phasmatidae</taxon>
        <taxon>Eurycanthinae</taxon>
        <taxon>Dryococelus</taxon>
    </lineage>
</organism>